<proteinExistence type="predicted"/>
<evidence type="ECO:0000313" key="1">
    <source>
        <dbReference type="EMBL" id="JAH59525.1"/>
    </source>
</evidence>
<name>A0A0E9U2V9_ANGAN</name>
<sequence length="38" mass="4454">MCWRRMSFHCHLISIEQRPCIHTCHVALGNSALTPYKL</sequence>
<accession>A0A0E9U2V9</accession>
<dbReference type="AlphaFoldDB" id="A0A0E9U2V9"/>
<reference evidence="1" key="1">
    <citation type="submission" date="2014-11" db="EMBL/GenBank/DDBJ databases">
        <authorList>
            <person name="Amaro Gonzalez C."/>
        </authorList>
    </citation>
    <scope>NUCLEOTIDE SEQUENCE</scope>
</reference>
<organism evidence="1">
    <name type="scientific">Anguilla anguilla</name>
    <name type="common">European freshwater eel</name>
    <name type="synonym">Muraena anguilla</name>
    <dbReference type="NCBI Taxonomy" id="7936"/>
    <lineage>
        <taxon>Eukaryota</taxon>
        <taxon>Metazoa</taxon>
        <taxon>Chordata</taxon>
        <taxon>Craniata</taxon>
        <taxon>Vertebrata</taxon>
        <taxon>Euteleostomi</taxon>
        <taxon>Actinopterygii</taxon>
        <taxon>Neopterygii</taxon>
        <taxon>Teleostei</taxon>
        <taxon>Anguilliformes</taxon>
        <taxon>Anguillidae</taxon>
        <taxon>Anguilla</taxon>
    </lineage>
</organism>
<reference evidence="1" key="2">
    <citation type="journal article" date="2015" name="Fish Shellfish Immunol.">
        <title>Early steps in the European eel (Anguilla anguilla)-Vibrio vulnificus interaction in the gills: Role of the RtxA13 toxin.</title>
        <authorList>
            <person name="Callol A."/>
            <person name="Pajuelo D."/>
            <person name="Ebbesson L."/>
            <person name="Teles M."/>
            <person name="MacKenzie S."/>
            <person name="Amaro C."/>
        </authorList>
    </citation>
    <scope>NUCLEOTIDE SEQUENCE</scope>
</reference>
<protein>
    <submittedName>
        <fullName evidence="1">Uncharacterized protein</fullName>
    </submittedName>
</protein>
<dbReference type="EMBL" id="GBXM01049052">
    <property type="protein sequence ID" value="JAH59525.1"/>
    <property type="molecule type" value="Transcribed_RNA"/>
</dbReference>